<dbReference type="InterPro" id="IPR003593">
    <property type="entry name" value="AAA+_ATPase"/>
</dbReference>
<dbReference type="GO" id="GO:0005524">
    <property type="term" value="F:ATP binding"/>
    <property type="evidence" value="ECO:0007669"/>
    <property type="project" value="InterPro"/>
</dbReference>
<dbReference type="InterPro" id="IPR001482">
    <property type="entry name" value="T2SS/T4SS_dom"/>
</dbReference>
<dbReference type="Gene3D" id="3.40.50.300">
    <property type="entry name" value="P-loop containing nucleotide triphosphate hydrolases"/>
    <property type="match status" value="1"/>
</dbReference>
<evidence type="ECO:0000256" key="1">
    <source>
        <dbReference type="ARBA" id="ARBA00006611"/>
    </source>
</evidence>
<dbReference type="PANTHER" id="PTHR30486">
    <property type="entry name" value="TWITCHING MOTILITY PROTEIN PILT"/>
    <property type="match status" value="1"/>
</dbReference>
<organism evidence="3 4">
    <name type="scientific">Candidatus Desantisbacteria bacterium CG2_30_40_21</name>
    <dbReference type="NCBI Taxonomy" id="1817895"/>
    <lineage>
        <taxon>Bacteria</taxon>
        <taxon>Candidatus Desantisiibacteriota</taxon>
    </lineage>
</organism>
<proteinExistence type="inferred from homology"/>
<dbReference type="CDD" id="cd01131">
    <property type="entry name" value="PilT"/>
    <property type="match status" value="1"/>
</dbReference>
<dbReference type="SMART" id="SM00382">
    <property type="entry name" value="AAA"/>
    <property type="match status" value="1"/>
</dbReference>
<protein>
    <submittedName>
        <fullName evidence="3">Type IV pili twitching motility protein PilT</fullName>
    </submittedName>
</protein>
<dbReference type="Proteomes" id="UP000183085">
    <property type="component" value="Unassembled WGS sequence"/>
</dbReference>
<dbReference type="EMBL" id="MNYI01000231">
    <property type="protein sequence ID" value="OIP36935.1"/>
    <property type="molecule type" value="Genomic_DNA"/>
</dbReference>
<feature type="domain" description="Bacterial type II secretion system protein E" evidence="2">
    <location>
        <begin position="195"/>
        <end position="209"/>
    </location>
</feature>
<dbReference type="STRING" id="1817895.AUJ95_08945"/>
<name>A0A1J5DZ42_9BACT</name>
<comment type="caution">
    <text evidence="3">The sequence shown here is derived from an EMBL/GenBank/DDBJ whole genome shotgun (WGS) entry which is preliminary data.</text>
</comment>
<gene>
    <name evidence="3" type="ORF">AUJ95_08945</name>
</gene>
<dbReference type="PANTHER" id="PTHR30486:SF16">
    <property type="entry name" value="TWITCHING MOTILITY PROTEIN PILT"/>
    <property type="match status" value="1"/>
</dbReference>
<evidence type="ECO:0000259" key="2">
    <source>
        <dbReference type="PROSITE" id="PS00662"/>
    </source>
</evidence>
<dbReference type="InterPro" id="IPR006321">
    <property type="entry name" value="PilT/PilU"/>
</dbReference>
<accession>A0A1J5DZ42</accession>
<dbReference type="Pfam" id="PF00437">
    <property type="entry name" value="T2SSE"/>
    <property type="match status" value="1"/>
</dbReference>
<dbReference type="InterPro" id="IPR050921">
    <property type="entry name" value="T4SS_GSP_E_ATPase"/>
</dbReference>
<dbReference type="AlphaFoldDB" id="A0A1J5DZ42"/>
<evidence type="ECO:0000313" key="3">
    <source>
        <dbReference type="EMBL" id="OIP36935.1"/>
    </source>
</evidence>
<dbReference type="Gene3D" id="3.30.450.90">
    <property type="match status" value="1"/>
</dbReference>
<reference evidence="3 4" key="1">
    <citation type="journal article" date="2016" name="Environ. Microbiol.">
        <title>Genomic resolution of a cold subsurface aquifer community provides metabolic insights for novel microbes adapted to high CO concentrations.</title>
        <authorList>
            <person name="Probst A.J."/>
            <person name="Castelle C.J."/>
            <person name="Singh A."/>
            <person name="Brown C.T."/>
            <person name="Anantharaman K."/>
            <person name="Sharon I."/>
            <person name="Hug L.A."/>
            <person name="Burstein D."/>
            <person name="Emerson J.B."/>
            <person name="Thomas B.C."/>
            <person name="Banfield J.F."/>
        </authorList>
    </citation>
    <scope>NUCLEOTIDE SEQUENCE [LARGE SCALE GENOMIC DNA]</scope>
    <source>
        <strain evidence="3">CG2_30_40_21</strain>
    </source>
</reference>
<dbReference type="PROSITE" id="PS00662">
    <property type="entry name" value="T2SP_E"/>
    <property type="match status" value="1"/>
</dbReference>
<dbReference type="InterPro" id="IPR027417">
    <property type="entry name" value="P-loop_NTPase"/>
</dbReference>
<dbReference type="NCBIfam" id="TIGR01420">
    <property type="entry name" value="pilT_fam"/>
    <property type="match status" value="1"/>
</dbReference>
<dbReference type="GO" id="GO:0016887">
    <property type="term" value="F:ATP hydrolysis activity"/>
    <property type="evidence" value="ECO:0007669"/>
    <property type="project" value="InterPro"/>
</dbReference>
<evidence type="ECO:0000313" key="4">
    <source>
        <dbReference type="Proteomes" id="UP000183085"/>
    </source>
</evidence>
<dbReference type="SUPFAM" id="SSF52540">
    <property type="entry name" value="P-loop containing nucleoside triphosphate hydrolases"/>
    <property type="match status" value="1"/>
</dbReference>
<comment type="similarity">
    <text evidence="1">Belongs to the GSP E family.</text>
</comment>
<sequence>MYSMESLVHLMVEREASDIHLLIGAPPQLRIDGVITPIEDCERLTPESCQQLVYSILTDDHKRRFEEENELDLSFGVKDVGRIRMNVFRQRGTVGAALRSIPNEIPTFEKLSLPPIVRDIAELPSGLVLITGPTGSGKSTTLAAMIDYINTNRREHIITVEDPIEFLHHHKNAIVCQREVGSDTKSFGIALKYILRQDPDVILIGEMRDLETIAAALTIAETGHLVFATLHTPDAIQSVNRIIDVFPGHQQPQIRGQLSFVLQAIFSQILLPHAMGKGRVLAPEILIATPAMRNLIRDGKIHQAYTVMQSGRQYGMQSMNMALVDLYNSGQVTYEDCLNYSPDAESLKQLLGGSRGRMGGM</sequence>